<dbReference type="EC" id="3.1.1.4" evidence="12"/>
<keyword evidence="15" id="KW-1185">Reference proteome</keyword>
<keyword evidence="3 12" id="KW-0964">Secreted</keyword>
<reference evidence="15" key="2">
    <citation type="journal article" date="2013" name="Nat. Commun.">
        <title>Genome of the Chinese tree shrew.</title>
        <authorList>
            <person name="Fan Y."/>
            <person name="Huang Z.Y."/>
            <person name="Cao C.C."/>
            <person name="Chen C.S."/>
            <person name="Chen Y.X."/>
            <person name="Fan D.D."/>
            <person name="He J."/>
            <person name="Hou H.L."/>
            <person name="Hu L."/>
            <person name="Hu X.T."/>
            <person name="Jiang X.T."/>
            <person name="Lai R."/>
            <person name="Lang Y.S."/>
            <person name="Liang B."/>
            <person name="Liao S.G."/>
            <person name="Mu D."/>
            <person name="Ma Y.Y."/>
            <person name="Niu Y.Y."/>
            <person name="Sun X.Q."/>
            <person name="Xia J.Q."/>
            <person name="Xiao J."/>
            <person name="Xiong Z.Q."/>
            <person name="Xu L."/>
            <person name="Yang L."/>
            <person name="Zhang Y."/>
            <person name="Zhao W."/>
            <person name="Zhao X.D."/>
            <person name="Zheng Y.T."/>
            <person name="Zhou J.M."/>
            <person name="Zhu Y.B."/>
            <person name="Zhang G.J."/>
            <person name="Wang J."/>
            <person name="Yao Y.G."/>
        </authorList>
    </citation>
    <scope>NUCLEOTIDE SEQUENCE [LARGE SCALE GENOMIC DNA]</scope>
</reference>
<evidence type="ECO:0000256" key="5">
    <source>
        <dbReference type="ARBA" id="ARBA00022729"/>
    </source>
</evidence>
<evidence type="ECO:0000256" key="3">
    <source>
        <dbReference type="ARBA" id="ARBA00022525"/>
    </source>
</evidence>
<feature type="disulfide bond" evidence="10">
    <location>
        <begin position="65"/>
        <end position="95"/>
    </location>
</feature>
<dbReference type="GO" id="GO:0005102">
    <property type="term" value="F:signaling receptor binding"/>
    <property type="evidence" value="ECO:0007669"/>
    <property type="project" value="TreeGrafter"/>
</dbReference>
<dbReference type="GO" id="GO:0005576">
    <property type="term" value="C:extracellular region"/>
    <property type="evidence" value="ECO:0007669"/>
    <property type="project" value="UniProtKB-SubCell"/>
</dbReference>
<feature type="binding site" evidence="9">
    <location>
        <position position="35"/>
    </location>
    <ligand>
        <name>Ca(2+)</name>
        <dbReference type="ChEBI" id="CHEBI:29108"/>
    </ligand>
</feature>
<feature type="active site" evidence="8">
    <location>
        <position position="53"/>
    </location>
</feature>
<reference evidence="15" key="1">
    <citation type="submission" date="2012-07" db="EMBL/GenBank/DDBJ databases">
        <title>Genome of the Chinese tree shrew, a rising model animal genetically related to primates.</title>
        <authorList>
            <person name="Zhang G."/>
            <person name="Fan Y."/>
            <person name="Yao Y."/>
            <person name="Huang Z."/>
        </authorList>
    </citation>
    <scope>NUCLEOTIDE SEQUENCE [LARGE SCALE GENOMIC DNA]</scope>
</reference>
<keyword evidence="12" id="KW-0443">Lipid metabolism</keyword>
<keyword evidence="4 9" id="KW-0479">Metal-binding</keyword>
<evidence type="ECO:0000256" key="2">
    <source>
        <dbReference type="ARBA" id="ARBA00007056"/>
    </source>
</evidence>
<dbReference type="EMBL" id="KB320563">
    <property type="protein sequence ID" value="ELW68537.1"/>
    <property type="molecule type" value="Genomic_DNA"/>
</dbReference>
<dbReference type="SUPFAM" id="SSF48619">
    <property type="entry name" value="Phospholipase A2, PLA2"/>
    <property type="match status" value="1"/>
</dbReference>
<dbReference type="GO" id="GO:0006644">
    <property type="term" value="P:phospholipid metabolic process"/>
    <property type="evidence" value="ECO:0007669"/>
    <property type="project" value="InterPro"/>
</dbReference>
<comment type="similarity">
    <text evidence="2 11">Belongs to the phospholipase A2 family.</text>
</comment>
<evidence type="ECO:0000313" key="14">
    <source>
        <dbReference type="EMBL" id="ELW68537.1"/>
    </source>
</evidence>
<dbReference type="STRING" id="246437.L9L572"/>
<comment type="subcellular location">
    <subcellularLocation>
        <location evidence="1 12">Secreted</location>
    </subcellularLocation>
</comment>
<evidence type="ECO:0000256" key="10">
    <source>
        <dbReference type="PIRSR" id="PIRSR601211-3"/>
    </source>
</evidence>
<feature type="disulfide bond" evidence="10">
    <location>
        <begin position="83"/>
        <end position="100"/>
    </location>
</feature>
<dbReference type="InterPro" id="IPR033113">
    <property type="entry name" value="PLA2_histidine"/>
</dbReference>
<evidence type="ECO:0000256" key="1">
    <source>
        <dbReference type="ARBA" id="ARBA00004613"/>
    </source>
</evidence>
<evidence type="ECO:0000256" key="4">
    <source>
        <dbReference type="ARBA" id="ARBA00022723"/>
    </source>
</evidence>
<dbReference type="InterPro" id="IPR036444">
    <property type="entry name" value="PLipase_A2_dom_sf"/>
</dbReference>
<dbReference type="Gene3D" id="1.20.90.10">
    <property type="entry name" value="Phospholipase A2 domain"/>
    <property type="match status" value="1"/>
</dbReference>
<keyword evidence="5" id="KW-0732">Signal</keyword>
<gene>
    <name evidence="14" type="ORF">TREES_T100008827</name>
</gene>
<feature type="binding site" evidence="9">
    <location>
        <position position="54"/>
    </location>
    <ligand>
        <name>Ca(2+)</name>
        <dbReference type="ChEBI" id="CHEBI:29108"/>
    </ligand>
</feature>
<dbReference type="GO" id="GO:0048146">
    <property type="term" value="P:positive regulation of fibroblast proliferation"/>
    <property type="evidence" value="ECO:0007669"/>
    <property type="project" value="TreeGrafter"/>
</dbReference>
<evidence type="ECO:0000256" key="6">
    <source>
        <dbReference type="ARBA" id="ARBA00022837"/>
    </source>
</evidence>
<protein>
    <recommendedName>
        <fullName evidence="12">Phospholipase A2</fullName>
        <ecNumber evidence="12">3.1.1.4</ecNumber>
    </recommendedName>
</protein>
<comment type="catalytic activity">
    <reaction evidence="12">
        <text>a 1,2-diacyl-sn-glycero-3-phosphocholine + H2O = a 1-acyl-sn-glycero-3-phosphocholine + a fatty acid + H(+)</text>
        <dbReference type="Rhea" id="RHEA:15801"/>
        <dbReference type="ChEBI" id="CHEBI:15377"/>
        <dbReference type="ChEBI" id="CHEBI:15378"/>
        <dbReference type="ChEBI" id="CHEBI:28868"/>
        <dbReference type="ChEBI" id="CHEBI:57643"/>
        <dbReference type="ChEBI" id="CHEBI:58168"/>
        <dbReference type="EC" id="3.1.1.4"/>
    </reaction>
</comment>
<dbReference type="Proteomes" id="UP000011518">
    <property type="component" value="Unassembled WGS sequence"/>
</dbReference>
<dbReference type="InterPro" id="IPR001211">
    <property type="entry name" value="PLA2"/>
</dbReference>
<dbReference type="PRINTS" id="PR00389">
    <property type="entry name" value="PHPHLIPASEA2"/>
</dbReference>
<organism evidence="14 15">
    <name type="scientific">Tupaia chinensis</name>
    <name type="common">Chinese tree shrew</name>
    <name type="synonym">Tupaia belangeri chinensis</name>
    <dbReference type="NCBI Taxonomy" id="246437"/>
    <lineage>
        <taxon>Eukaryota</taxon>
        <taxon>Metazoa</taxon>
        <taxon>Chordata</taxon>
        <taxon>Craniata</taxon>
        <taxon>Vertebrata</taxon>
        <taxon>Euteleostomi</taxon>
        <taxon>Mammalia</taxon>
        <taxon>Eutheria</taxon>
        <taxon>Euarchontoglires</taxon>
        <taxon>Scandentia</taxon>
        <taxon>Tupaiidae</taxon>
        <taxon>Tupaia</taxon>
    </lineage>
</organism>
<feature type="binding site" evidence="9">
    <location>
        <position position="37"/>
    </location>
    <ligand>
        <name>Ca(2+)</name>
        <dbReference type="ChEBI" id="CHEBI:29108"/>
    </ligand>
</feature>
<dbReference type="FunFam" id="1.20.90.10:FF:000008">
    <property type="entry name" value="Phospholipase A(2)"/>
    <property type="match status" value="1"/>
</dbReference>
<dbReference type="PROSITE" id="PS00118">
    <property type="entry name" value="PA2_HIS"/>
    <property type="match status" value="1"/>
</dbReference>
<feature type="active site" evidence="8">
    <location>
        <position position="103"/>
    </location>
</feature>
<proteinExistence type="inferred from homology"/>
<feature type="disulfide bond" evidence="10">
    <location>
        <begin position="34"/>
        <end position="50"/>
    </location>
</feature>
<accession>L9L572</accession>
<dbReference type="AlphaFoldDB" id="L9L572"/>
<dbReference type="InterPro" id="IPR016090">
    <property type="entry name" value="PLA2-like_dom"/>
</dbReference>
<dbReference type="GO" id="GO:0005543">
    <property type="term" value="F:phospholipid binding"/>
    <property type="evidence" value="ECO:0007669"/>
    <property type="project" value="TreeGrafter"/>
</dbReference>
<evidence type="ECO:0000256" key="9">
    <source>
        <dbReference type="PIRSR" id="PIRSR601211-2"/>
    </source>
</evidence>
<dbReference type="PROSITE" id="PS00119">
    <property type="entry name" value="PA2_ASP"/>
    <property type="match status" value="1"/>
</dbReference>
<evidence type="ECO:0000256" key="11">
    <source>
        <dbReference type="RuleBase" id="RU003654"/>
    </source>
</evidence>
<feature type="binding site" evidence="9">
    <location>
        <position position="33"/>
    </location>
    <ligand>
        <name>Ca(2+)</name>
        <dbReference type="ChEBI" id="CHEBI:29108"/>
    </ligand>
</feature>
<feature type="disulfide bond" evidence="10">
    <location>
        <begin position="56"/>
        <end position="102"/>
    </location>
</feature>
<comment type="cofactor">
    <cofactor evidence="9">
        <name>Ca(2+)</name>
        <dbReference type="ChEBI" id="CHEBI:29108"/>
    </cofactor>
    <text evidence="9">Binds 1 Ca(2+) ion per subunit.</text>
</comment>
<evidence type="ECO:0000256" key="8">
    <source>
        <dbReference type="PIRSR" id="PIRSR601211-1"/>
    </source>
</evidence>
<dbReference type="GO" id="GO:0006633">
    <property type="term" value="P:fatty acid biosynthetic process"/>
    <property type="evidence" value="ECO:0007669"/>
    <property type="project" value="TreeGrafter"/>
</dbReference>
<dbReference type="eggNOG" id="KOG4087">
    <property type="taxonomic scope" value="Eukaryota"/>
</dbReference>
<sequence>MAPTRSSFWQFQRMVKHVTGRSAFFSYNGYGCYCGLGGKGVPVDDTDRCCLAHDCCYEKLKESGCQPVLNSYRFHVANGTVVCGCTLSPGVGCLCGLKACECDKRSVYCFRDSLPTYEKNFKQVFSNRPRALRLERCPASRAQAWSLDGFDSSSLYMVIGHASPCLAAATRRQGGGAADALFTEGGCGAQHPSWEEADTRSGLPVPVCAEAAALPQSFGSVCEAAKGLADVGSTAYGRMGVAVGPEGTACCSVVRTEVTGFLGQGAGAGGSGLLALGGQLLQ</sequence>
<evidence type="ECO:0000256" key="7">
    <source>
        <dbReference type="ARBA" id="ARBA00023157"/>
    </source>
</evidence>
<evidence type="ECO:0000313" key="15">
    <source>
        <dbReference type="Proteomes" id="UP000011518"/>
    </source>
</evidence>
<dbReference type="InterPro" id="IPR033112">
    <property type="entry name" value="PLA2_Asp_AS"/>
</dbReference>
<dbReference type="SMART" id="SM00085">
    <property type="entry name" value="PA2c"/>
    <property type="match status" value="1"/>
</dbReference>
<feature type="disulfide bond" evidence="10">
    <location>
        <begin position="49"/>
        <end position="109"/>
    </location>
</feature>
<dbReference type="GO" id="GO:0047498">
    <property type="term" value="F:calcium-dependent phospholipase A2 activity"/>
    <property type="evidence" value="ECO:0007669"/>
    <property type="project" value="TreeGrafter"/>
</dbReference>
<keyword evidence="7 10" id="KW-1015">Disulfide bond</keyword>
<evidence type="ECO:0000256" key="12">
    <source>
        <dbReference type="RuleBase" id="RU361236"/>
    </source>
</evidence>
<dbReference type="GO" id="GO:0005509">
    <property type="term" value="F:calcium ion binding"/>
    <property type="evidence" value="ECO:0007669"/>
    <property type="project" value="InterPro"/>
</dbReference>
<dbReference type="PANTHER" id="PTHR11716">
    <property type="entry name" value="PHOSPHOLIPASE A2 FAMILY MEMBER"/>
    <property type="match status" value="1"/>
</dbReference>
<keyword evidence="6 9" id="KW-0106">Calcium</keyword>
<dbReference type="CDD" id="cd00125">
    <property type="entry name" value="PLA2c"/>
    <property type="match status" value="1"/>
</dbReference>
<name>L9L572_TUPCH</name>
<dbReference type="PANTHER" id="PTHR11716:SF5">
    <property type="entry name" value="INACTIVE GROUP IIC SECRETORY PHOSPHOLIPASE A2-RELATED"/>
    <property type="match status" value="1"/>
</dbReference>
<dbReference type="GO" id="GO:0016042">
    <property type="term" value="P:lipid catabolic process"/>
    <property type="evidence" value="ECO:0007669"/>
    <property type="project" value="InterPro"/>
</dbReference>
<keyword evidence="12" id="KW-0378">Hydrolase</keyword>
<feature type="domain" description="Phospholipase A2-like central" evidence="13">
    <location>
        <begin position="7"/>
        <end position="130"/>
    </location>
</feature>
<dbReference type="InParanoid" id="L9L572"/>
<dbReference type="GO" id="GO:0050482">
    <property type="term" value="P:arachidonate secretion"/>
    <property type="evidence" value="ECO:0007669"/>
    <property type="project" value="InterPro"/>
</dbReference>
<dbReference type="Pfam" id="PF00068">
    <property type="entry name" value="Phospholip_A2_1"/>
    <property type="match status" value="1"/>
</dbReference>
<evidence type="ECO:0000259" key="13">
    <source>
        <dbReference type="SMART" id="SM00085"/>
    </source>
</evidence>